<dbReference type="Proteomes" id="UP000287388">
    <property type="component" value="Chromosome"/>
</dbReference>
<name>A0A410NTZ4_BREDI</name>
<evidence type="ECO:0000313" key="2">
    <source>
        <dbReference type="EMBL" id="QAT13350.1"/>
    </source>
</evidence>
<feature type="chain" id="PRO_5019293699" description="Lipoprotein" evidence="1">
    <location>
        <begin position="19"/>
        <end position="118"/>
    </location>
</feature>
<dbReference type="EMBL" id="CP066026">
    <property type="protein sequence ID" value="QQB89288.1"/>
    <property type="molecule type" value="Genomic_DNA"/>
</dbReference>
<reference evidence="3 5" key="2">
    <citation type="submission" date="2020-12" db="EMBL/GenBank/DDBJ databases">
        <title>FDA dAtabase for Regulatory Grade micrObial Sequences (FDA-ARGOS): Supporting development and validation of Infectious Disease Dx tests.</title>
        <authorList>
            <person name="Kerrigan L."/>
            <person name="Long C."/>
            <person name="Tallon L."/>
            <person name="Sadzewicz L."/>
            <person name="Zhao X."/>
            <person name="Boylan J."/>
            <person name="Ott S."/>
            <person name="Bowen H."/>
            <person name="Vavikolanu K."/>
            <person name="Mehta A."/>
            <person name="Aluvathingal J."/>
            <person name="Nadendla S."/>
            <person name="Yan Y."/>
            <person name="Sichtig H."/>
        </authorList>
    </citation>
    <scope>NUCLEOTIDE SEQUENCE [LARGE SCALE GENOMIC DNA]</scope>
    <source>
        <strain evidence="3 5">FDAARGOS_1026</strain>
    </source>
</reference>
<sequence length="118" mass="13070">MKKIAILSLAFLAGCGSALDIRDAKEAVKDTLRDPGSAEFRHVRVVRQDGQPRVVCGEFNGKNAFGGYVGFRDFYYRDGYLRVGSEVGDASRSLAEIEDSTRFIREHARLCLGLDVQP</sequence>
<dbReference type="PROSITE" id="PS51257">
    <property type="entry name" value="PROKAR_LIPOPROTEIN"/>
    <property type="match status" value="1"/>
</dbReference>
<reference evidence="2 4" key="1">
    <citation type="submission" date="2019-01" db="EMBL/GenBank/DDBJ databases">
        <title>Brevundimonas diminuta Genome sequencing and assembly.</title>
        <authorList>
            <person name="Chen H."/>
        </authorList>
    </citation>
    <scope>NUCLEOTIDE SEQUENCE [LARGE SCALE GENOMIC DNA]</scope>
    <source>
        <strain evidence="2">ATCC</strain>
        <strain evidence="4">ATCC(B) 19146</strain>
    </source>
</reference>
<dbReference type="Proteomes" id="UP000596117">
    <property type="component" value="Chromosome"/>
</dbReference>
<dbReference type="RefSeq" id="WP_112999603.1">
    <property type="nucleotide sequence ID" value="NZ_BJNC01000045.1"/>
</dbReference>
<dbReference type="EMBL" id="CP035093">
    <property type="protein sequence ID" value="QAT13350.1"/>
    <property type="molecule type" value="Genomic_DNA"/>
</dbReference>
<evidence type="ECO:0000256" key="1">
    <source>
        <dbReference type="SAM" id="SignalP"/>
    </source>
</evidence>
<accession>A0A410NTZ4</accession>
<protein>
    <recommendedName>
        <fullName evidence="6">Lipoprotein</fullName>
    </recommendedName>
</protein>
<dbReference type="AlphaFoldDB" id="A0A410NTZ4"/>
<proteinExistence type="predicted"/>
<evidence type="ECO:0000313" key="4">
    <source>
        <dbReference type="Proteomes" id="UP000287388"/>
    </source>
</evidence>
<organism evidence="2 4">
    <name type="scientific">Brevundimonas diminuta</name>
    <name type="common">Pseudomonas diminuta</name>
    <dbReference type="NCBI Taxonomy" id="293"/>
    <lineage>
        <taxon>Bacteria</taxon>
        <taxon>Pseudomonadati</taxon>
        <taxon>Pseudomonadota</taxon>
        <taxon>Alphaproteobacteria</taxon>
        <taxon>Caulobacterales</taxon>
        <taxon>Caulobacteraceae</taxon>
        <taxon>Brevundimonas</taxon>
    </lineage>
</organism>
<feature type="signal peptide" evidence="1">
    <location>
        <begin position="1"/>
        <end position="18"/>
    </location>
</feature>
<dbReference type="KEGG" id="bdm:EQG53_02690"/>
<evidence type="ECO:0000313" key="5">
    <source>
        <dbReference type="Proteomes" id="UP000596117"/>
    </source>
</evidence>
<evidence type="ECO:0000313" key="3">
    <source>
        <dbReference type="EMBL" id="QQB89288.1"/>
    </source>
</evidence>
<gene>
    <name evidence="2" type="ORF">EQG53_02690</name>
    <name evidence="3" type="ORF">I6H83_02260</name>
</gene>
<keyword evidence="1" id="KW-0732">Signal</keyword>
<keyword evidence="5" id="KW-1185">Reference proteome</keyword>
<evidence type="ECO:0008006" key="6">
    <source>
        <dbReference type="Google" id="ProtNLM"/>
    </source>
</evidence>